<dbReference type="InterPro" id="IPR045851">
    <property type="entry name" value="AMP-bd_C_sf"/>
</dbReference>
<protein>
    <submittedName>
        <fullName evidence="2">AMP-binding protein</fullName>
    </submittedName>
</protein>
<dbReference type="Proteomes" id="UP001596111">
    <property type="component" value="Unassembled WGS sequence"/>
</dbReference>
<organism evidence="2 3">
    <name type="scientific">Rhodanobacter terrae</name>
    <dbReference type="NCBI Taxonomy" id="418647"/>
    <lineage>
        <taxon>Bacteria</taxon>
        <taxon>Pseudomonadati</taxon>
        <taxon>Pseudomonadota</taxon>
        <taxon>Gammaproteobacteria</taxon>
        <taxon>Lysobacterales</taxon>
        <taxon>Rhodanobacteraceae</taxon>
        <taxon>Rhodanobacter</taxon>
    </lineage>
</organism>
<dbReference type="Gene3D" id="3.30.300.30">
    <property type="match status" value="1"/>
</dbReference>
<dbReference type="Pfam" id="PF00501">
    <property type="entry name" value="AMP-binding"/>
    <property type="match status" value="1"/>
</dbReference>
<dbReference type="PANTHER" id="PTHR43201:SF32">
    <property type="entry name" value="2-SUCCINYLBENZOATE--COA LIGASE, CHLOROPLASTIC_PEROXISOMAL"/>
    <property type="match status" value="1"/>
</dbReference>
<evidence type="ECO:0000313" key="3">
    <source>
        <dbReference type="Proteomes" id="UP001596111"/>
    </source>
</evidence>
<accession>A0ABW0T0C7</accession>
<name>A0ABW0T0C7_9GAMM</name>
<reference evidence="3" key="1">
    <citation type="journal article" date="2019" name="Int. J. Syst. Evol. Microbiol.">
        <title>The Global Catalogue of Microorganisms (GCM) 10K type strain sequencing project: providing services to taxonomists for standard genome sequencing and annotation.</title>
        <authorList>
            <consortium name="The Broad Institute Genomics Platform"/>
            <consortium name="The Broad Institute Genome Sequencing Center for Infectious Disease"/>
            <person name="Wu L."/>
            <person name="Ma J."/>
        </authorList>
    </citation>
    <scope>NUCLEOTIDE SEQUENCE [LARGE SCALE GENOMIC DNA]</scope>
    <source>
        <strain evidence="3">CGMCC 1.13587</strain>
    </source>
</reference>
<dbReference type="PANTHER" id="PTHR43201">
    <property type="entry name" value="ACYL-COA SYNTHETASE"/>
    <property type="match status" value="1"/>
</dbReference>
<gene>
    <name evidence="2" type="ORF">ACFPPB_13015</name>
</gene>
<dbReference type="SUPFAM" id="SSF56801">
    <property type="entry name" value="Acetyl-CoA synthetase-like"/>
    <property type="match status" value="1"/>
</dbReference>
<comment type="caution">
    <text evidence="2">The sequence shown here is derived from an EMBL/GenBank/DDBJ whole genome shotgun (WGS) entry which is preliminary data.</text>
</comment>
<evidence type="ECO:0000259" key="1">
    <source>
        <dbReference type="Pfam" id="PF00501"/>
    </source>
</evidence>
<feature type="domain" description="AMP-dependent synthetase/ligase" evidence="1">
    <location>
        <begin position="11"/>
        <end position="345"/>
    </location>
</feature>
<dbReference type="EMBL" id="JBHSNG010000013">
    <property type="protein sequence ID" value="MFC5582036.1"/>
    <property type="molecule type" value="Genomic_DNA"/>
</dbReference>
<dbReference type="InterPro" id="IPR000873">
    <property type="entry name" value="AMP-dep_synth/lig_dom"/>
</dbReference>
<dbReference type="PROSITE" id="PS00455">
    <property type="entry name" value="AMP_BINDING"/>
    <property type="match status" value="1"/>
</dbReference>
<evidence type="ECO:0000313" key="2">
    <source>
        <dbReference type="EMBL" id="MFC5582036.1"/>
    </source>
</evidence>
<dbReference type="Pfam" id="PF23562">
    <property type="entry name" value="AMP-binding_C_3"/>
    <property type="match status" value="1"/>
</dbReference>
<dbReference type="InterPro" id="IPR020845">
    <property type="entry name" value="AMP-binding_CS"/>
</dbReference>
<sequence length="497" mass="51618">MMRLVFECIAAHAAGHPGNVALADELGALTYGELPAAIAHAASVFRAKRAANMIDNSNAWALVDLALARNDAVSIPIPQFFTEGQVRHLIDDAAPDLIVTDQPERIGSLSGLSPSGSVEIAGRELFLFSRPVTTQHLLPPDTCKITYTSGTTGQPRGVCLSAQSIDSVTLSLAGAVDAGTDDRSLSLLPLATLLQNIGGIYVPLVTGSAAALPSLANCGFAGSSAVRPKLLFASLHRYMPSAVILVPQLLKLLVECLAAGASLPGSLRFVAVGGAPCASTLIERARGFGLPVYEGYGLSEAGSVVSLNRPDAQRPGSVGLPLPHVCARIAGDGEIVVGGHLFSGYLGSESAAAAEWPTGDLGHLDAEGYLYVTGRKKTAFATAFGRNVSPEWVEGELTAGPDVMQAAVFGEGRARNVAVLVAHPAARPEQIAAAVAAANARLPDYARVAAWHLADVPFSQANRLARSSGLPDREAIVHHFADALEELYASEATHVDV</sequence>
<keyword evidence="3" id="KW-1185">Reference proteome</keyword>
<dbReference type="RefSeq" id="WP_377327736.1">
    <property type="nucleotide sequence ID" value="NZ_JBHSNG010000013.1"/>
</dbReference>
<proteinExistence type="predicted"/>
<dbReference type="Gene3D" id="3.40.50.12780">
    <property type="entry name" value="N-terminal domain of ligase-like"/>
    <property type="match status" value="1"/>
</dbReference>
<dbReference type="InterPro" id="IPR042099">
    <property type="entry name" value="ANL_N_sf"/>
</dbReference>